<gene>
    <name evidence="1" type="ORF">CA615_03615</name>
</gene>
<name>A0A328Q9J2_9EURY</name>
<dbReference type="EMBL" id="NGJK01000035">
    <property type="protein sequence ID" value="RAP03178.1"/>
    <property type="molecule type" value="Genomic_DNA"/>
</dbReference>
<dbReference type="AlphaFoldDB" id="A0A328Q9J2"/>
<evidence type="ECO:0000313" key="1">
    <source>
        <dbReference type="EMBL" id="RAP03178.1"/>
    </source>
</evidence>
<dbReference type="Proteomes" id="UP000248557">
    <property type="component" value="Unassembled WGS sequence"/>
</dbReference>
<comment type="caution">
    <text evidence="1">The sequence shown here is derived from an EMBL/GenBank/DDBJ whole genome shotgun (WGS) entry which is preliminary data.</text>
</comment>
<accession>A0A328Q9J2</accession>
<organism evidence="1 2">
    <name type="scientific">Methanosphaera stadtmanae</name>
    <dbReference type="NCBI Taxonomy" id="2317"/>
    <lineage>
        <taxon>Archaea</taxon>
        <taxon>Methanobacteriati</taxon>
        <taxon>Methanobacteriota</taxon>
        <taxon>Methanomada group</taxon>
        <taxon>Methanobacteria</taxon>
        <taxon>Methanobacteriales</taxon>
        <taxon>Methanobacteriaceae</taxon>
        <taxon>Methanosphaera</taxon>
    </lineage>
</organism>
<proteinExistence type="predicted"/>
<evidence type="ECO:0000313" key="2">
    <source>
        <dbReference type="Proteomes" id="UP000248557"/>
    </source>
</evidence>
<sequence>MFKIVPYLLDNMLIADFLNIKSEERIDALLNNNKPYDSNDLKDLKVNHDGLITYDDYLNFPNITSYTLCLPTNAIDSTYWLERELYKYKDNNKISLKVRLDPILKNPRPIVYKMTVFGEQLNWKKLSEIKERKIASFIDDSNYRKTDLCWEKIDNELHFKCEELPLYDEIELRGSRYFHAIYDVNNEYITHCDGSTKIYSQKDFLSRNDISLWDKNSKNYGKYVKIFQADGQINTDNFTKIISSYYVWNRDITNYFEKMKVEKN</sequence>
<protein>
    <submittedName>
        <fullName evidence="1">Uncharacterized protein</fullName>
    </submittedName>
</protein>
<reference evidence="1 2" key="1">
    <citation type="submission" date="2017-05" db="EMBL/GenBank/DDBJ databases">
        <title>Host range expansion of the Methanosphaera genus to humans and monogastric animals involves recent and extensive reduction in genome content.</title>
        <authorList>
            <person name="Hoedt E.C."/>
            <person name="Volmer J.G."/>
            <person name="Parks D.H."/>
            <person name="Rosewarne C.P."/>
            <person name="Denman S.E."/>
            <person name="Mcsweeney C.S."/>
            <person name="O Cuiv P."/>
            <person name="Hugenholtz P."/>
            <person name="Tyson G.W."/>
            <person name="Morrison M."/>
        </authorList>
    </citation>
    <scope>NUCLEOTIDE SEQUENCE [LARGE SCALE GENOMIC DNA]</scope>
    <source>
        <strain evidence="1 2">PA5</strain>
    </source>
</reference>